<evidence type="ECO:0000259" key="2">
    <source>
        <dbReference type="Pfam" id="PF07510"/>
    </source>
</evidence>
<organism evidence="3 4">
    <name type="scientific">Streptomyces lasiicapitis</name>
    <dbReference type="NCBI Taxonomy" id="1923961"/>
    <lineage>
        <taxon>Bacteria</taxon>
        <taxon>Bacillati</taxon>
        <taxon>Actinomycetota</taxon>
        <taxon>Actinomycetes</taxon>
        <taxon>Kitasatosporales</taxon>
        <taxon>Streptomycetaceae</taxon>
        <taxon>Streptomyces</taxon>
    </lineage>
</organism>
<keyword evidence="4" id="KW-1185">Reference proteome</keyword>
<accession>A0ABQ2MQF0</accession>
<comment type="caution">
    <text evidence="3">The sequence shown here is derived from an EMBL/GenBank/DDBJ whole genome shotgun (WGS) entry which is preliminary data.</text>
</comment>
<dbReference type="InterPro" id="IPR011089">
    <property type="entry name" value="GmrSD_C"/>
</dbReference>
<feature type="region of interest" description="Disordered" evidence="1">
    <location>
        <begin position="234"/>
        <end position="254"/>
    </location>
</feature>
<sequence>MRFGGTVACGGARRRRVGVGAVVALVVLGGGLSACKGGSDKDGGGGAAGSGARGGPALDAVDSLAVKGRAPKTGYERARFGSPWADIDSNGCGTRDDILKRDLDGVRFRGGDCTVVSGTLAPDPYTGKDVTFTRGRSRVDIDHVVALSDAWQKGAGGWSASKRIALANDPLNLLAVDAGPNRGKGDGDTATWLPANKSYRCAYVARQVAVKKKYGLWVTGAERDAMRRVLERCPQEKLPAGGGPTEAPGRFRAR</sequence>
<protein>
    <recommendedName>
        <fullName evidence="2">GmrSD restriction endonucleases C-terminal domain-containing protein</fullName>
    </recommendedName>
</protein>
<dbReference type="PANTHER" id="PTHR24094:SF15">
    <property type="entry name" value="AMP-DEPENDENT SYNTHETASE_LIGASE DOMAIN-CONTAINING PROTEIN-RELATED"/>
    <property type="match status" value="1"/>
</dbReference>
<reference evidence="4" key="1">
    <citation type="journal article" date="2019" name="Int. J. Syst. Evol. Microbiol.">
        <title>The Global Catalogue of Microorganisms (GCM) 10K type strain sequencing project: providing services to taxonomists for standard genome sequencing and annotation.</title>
        <authorList>
            <consortium name="The Broad Institute Genomics Platform"/>
            <consortium name="The Broad Institute Genome Sequencing Center for Infectious Disease"/>
            <person name="Wu L."/>
            <person name="Ma J."/>
        </authorList>
    </citation>
    <scope>NUCLEOTIDE SEQUENCE [LARGE SCALE GENOMIC DNA]</scope>
    <source>
        <strain evidence="4">CGMCC 4.7349</strain>
    </source>
</reference>
<dbReference type="Proteomes" id="UP000656881">
    <property type="component" value="Unassembled WGS sequence"/>
</dbReference>
<proteinExistence type="predicted"/>
<evidence type="ECO:0000313" key="4">
    <source>
        <dbReference type="Proteomes" id="UP000656881"/>
    </source>
</evidence>
<dbReference type="EMBL" id="BMNG01000018">
    <property type="protein sequence ID" value="GGO55996.1"/>
    <property type="molecule type" value="Genomic_DNA"/>
</dbReference>
<name>A0ABQ2MQF0_9ACTN</name>
<evidence type="ECO:0000313" key="3">
    <source>
        <dbReference type="EMBL" id="GGO55996.1"/>
    </source>
</evidence>
<evidence type="ECO:0000256" key="1">
    <source>
        <dbReference type="SAM" id="MobiDB-lite"/>
    </source>
</evidence>
<dbReference type="PROSITE" id="PS51257">
    <property type="entry name" value="PROKAR_LIPOPROTEIN"/>
    <property type="match status" value="1"/>
</dbReference>
<feature type="domain" description="GmrSD restriction endonucleases C-terminal" evidence="2">
    <location>
        <begin position="94"/>
        <end position="228"/>
    </location>
</feature>
<dbReference type="Pfam" id="PF07510">
    <property type="entry name" value="GmrSD_C"/>
    <property type="match status" value="1"/>
</dbReference>
<gene>
    <name evidence="3" type="ORF">GCM10012286_69430</name>
</gene>
<dbReference type="PANTHER" id="PTHR24094">
    <property type="entry name" value="SECRETED PROTEIN"/>
    <property type="match status" value="1"/>
</dbReference>